<keyword evidence="1" id="KW-1133">Transmembrane helix</keyword>
<feature type="domain" description="Apple" evidence="2">
    <location>
        <begin position="171"/>
        <end position="254"/>
    </location>
</feature>
<dbReference type="Gene3D" id="2.60.120.260">
    <property type="entry name" value="Galactose-binding domain-like"/>
    <property type="match status" value="1"/>
</dbReference>
<keyword evidence="1" id="KW-0472">Membrane</keyword>
<keyword evidence="4" id="KW-1185">Reference proteome</keyword>
<accession>A0A158R765</accession>
<dbReference type="OrthoDB" id="6276417at2759"/>
<dbReference type="Gene3D" id="3.50.4.10">
    <property type="entry name" value="Hepatocyte Growth Factor"/>
    <property type="match status" value="1"/>
</dbReference>
<evidence type="ECO:0000256" key="1">
    <source>
        <dbReference type="SAM" id="Phobius"/>
    </source>
</evidence>
<reference evidence="5" key="1">
    <citation type="submission" date="2016-04" db="UniProtKB">
        <authorList>
            <consortium name="WormBaseParasite"/>
        </authorList>
    </citation>
    <scope>IDENTIFICATION</scope>
</reference>
<dbReference type="EMBL" id="UYRS01018293">
    <property type="protein sequence ID" value="VDK31556.1"/>
    <property type="molecule type" value="Genomic_DNA"/>
</dbReference>
<sequence length="634" mass="69906">MFLYAIEVQLLSTKNAIAYTNSVADDSLPAYAIDEEVSVNQPTCFHSRPGHFDPDGFSWLAVDLGIVTWNITEAYLVHNSNTADISDLEIFVTTRMHSVVHYGGGMNGTAGLPWHTYSLCGSATSDHHSSNSVTVHCATPLHGRWLLVRRHLKPLQVCLLAVYVRKAENQCFKLVGPIPSIYARANEFRLERYISLEQCRESCAETPSCQGLAFSKRSRRHSTGLCRLFRGSTDIVVNDDTENGSQLISCEENCRLEQNECNLGRVFPLTRMEEEDGRNEGDFIPIVSIWKIEDPKDLANKTQLQKTLFALRFNGRITCEAESCGEVLVVLVNEKGEESICSSIDTDLVSVLHRYTIQCHNNVTASDAVAIKLVPSAKVSIAPKLQITSGHARFILTYSEESRNISTQSIPPEESFYWSSEPSSTAIPDVEHSVFTTENANDQLKTFDLSTETTYENRASINMPSENLLSTTVEEKSSIPFESTEFRNEDLSNAAVSTKSEEIPKPADSTVSDISISGADEGLFQLIESPPDSILSPQPDLVTSTQPTSIQSRIALKTKEVQPHNPPQNDAEVLPQEAQNVSKETKVNGTVLNLLTAGSGALSTTNLVMIIVIISIVVLIAITAAIWFFCVHDK</sequence>
<dbReference type="InterPro" id="IPR003609">
    <property type="entry name" value="Pan_app"/>
</dbReference>
<evidence type="ECO:0000313" key="4">
    <source>
        <dbReference type="Proteomes" id="UP000282613"/>
    </source>
</evidence>
<evidence type="ECO:0000313" key="5">
    <source>
        <dbReference type="WBParaSite" id="TASK_0000326301-mRNA-1"/>
    </source>
</evidence>
<feature type="transmembrane region" description="Helical" evidence="1">
    <location>
        <begin position="607"/>
        <end position="630"/>
    </location>
</feature>
<keyword evidence="1" id="KW-0812">Transmembrane</keyword>
<dbReference type="WBParaSite" id="TASK_0000326301-mRNA-1">
    <property type="protein sequence ID" value="TASK_0000326301-mRNA-1"/>
    <property type="gene ID" value="TASK_0000326301"/>
</dbReference>
<evidence type="ECO:0000313" key="3">
    <source>
        <dbReference type="EMBL" id="VDK31556.1"/>
    </source>
</evidence>
<gene>
    <name evidence="3" type="ORF">TASK_LOCUS3264</name>
</gene>
<name>A0A158R765_TAEAS</name>
<reference evidence="3 4" key="2">
    <citation type="submission" date="2018-11" db="EMBL/GenBank/DDBJ databases">
        <authorList>
            <consortium name="Pathogen Informatics"/>
        </authorList>
    </citation>
    <scope>NUCLEOTIDE SEQUENCE [LARGE SCALE GENOMIC DNA]</scope>
</reference>
<organism evidence="5">
    <name type="scientific">Taenia asiatica</name>
    <name type="common">Asian tapeworm</name>
    <dbReference type="NCBI Taxonomy" id="60517"/>
    <lineage>
        <taxon>Eukaryota</taxon>
        <taxon>Metazoa</taxon>
        <taxon>Spiralia</taxon>
        <taxon>Lophotrochozoa</taxon>
        <taxon>Platyhelminthes</taxon>
        <taxon>Cestoda</taxon>
        <taxon>Eucestoda</taxon>
        <taxon>Cyclophyllidea</taxon>
        <taxon>Taeniidae</taxon>
        <taxon>Taenia</taxon>
    </lineage>
</organism>
<dbReference type="AlphaFoldDB" id="A0A158R765"/>
<protein>
    <submittedName>
        <fullName evidence="5">Apple domain-containing protein</fullName>
    </submittedName>
</protein>
<evidence type="ECO:0000259" key="2">
    <source>
        <dbReference type="PROSITE" id="PS50948"/>
    </source>
</evidence>
<proteinExistence type="predicted"/>
<dbReference type="Proteomes" id="UP000282613">
    <property type="component" value="Unassembled WGS sequence"/>
</dbReference>
<dbReference type="PROSITE" id="PS50948">
    <property type="entry name" value="PAN"/>
    <property type="match status" value="1"/>
</dbReference>